<dbReference type="PANTHER" id="PTHR28037">
    <property type="entry name" value="ALCOHOL O-ACETYLTRANSFERASE 1-RELATED"/>
    <property type="match status" value="1"/>
</dbReference>
<evidence type="ECO:0000313" key="1">
    <source>
        <dbReference type="EMBL" id="RSH90879.1"/>
    </source>
</evidence>
<dbReference type="Proteomes" id="UP000279259">
    <property type="component" value="Unassembled WGS sequence"/>
</dbReference>
<name>A0A427YII0_9TREE</name>
<reference evidence="1 2" key="1">
    <citation type="submission" date="2018-11" db="EMBL/GenBank/DDBJ databases">
        <title>Genome sequence of Saitozyma podzolica DSM 27192.</title>
        <authorList>
            <person name="Aliyu H."/>
            <person name="Gorte O."/>
            <person name="Ochsenreither K."/>
        </authorList>
    </citation>
    <scope>NUCLEOTIDE SEQUENCE [LARGE SCALE GENOMIC DNA]</scope>
    <source>
        <strain evidence="1 2">DSM 27192</strain>
    </source>
</reference>
<evidence type="ECO:0000313" key="2">
    <source>
        <dbReference type="Proteomes" id="UP000279259"/>
    </source>
</evidence>
<accession>A0A427YII0</accession>
<dbReference type="EMBL" id="RSCD01000009">
    <property type="protein sequence ID" value="RSH90879.1"/>
    <property type="molecule type" value="Genomic_DNA"/>
</dbReference>
<protein>
    <recommendedName>
        <fullName evidence="3">Diacylglycerol O-acyltransferase</fullName>
    </recommendedName>
</protein>
<dbReference type="OrthoDB" id="2150604at2759"/>
<dbReference type="AlphaFoldDB" id="A0A427YII0"/>
<sequence>MASESTAPIAGRQLSLHERYSITRHNTGYPHPVVITLAYESTSALPTTTFLHDRIVALQQLFPHLYAHVVDGRTNKPAWELRPRPYAPEEILRPDQTITQLSGSSAESGQLEQALKAALASAKSTAEDETPLWQVQRYIPANDTGGTAYLAVWASHQLADGVGTLRLAQAILSPDISTLRTETSLAPKLEDSVNIEPPVTHLLPVVFQKLLLPSLPSFIQAYFKPAAPWPAERILQRPTQCEEDLLLVQIPGELVSVIKSAGASHGVRTLHPILELAYLVSIWAVFSHDKAPLLLDGQTPRNERAAEKGHGQITGNYVSSLHHQVTPSRDSSFWSLAKDCARSLTAEDGLRRGRYAMGMLAYVPDPDNFSSPDPKRPTGWEDFFLNQIESEAPYDASMTISNLGLAHLPSGAIDIAWAQPASPFIPPLLLDVVGHRSGLSVTVSWREGCVVTRAQVERMNQTFTALLSRLSKAEGEPTLDELTA</sequence>
<organism evidence="1 2">
    <name type="scientific">Saitozyma podzolica</name>
    <dbReference type="NCBI Taxonomy" id="1890683"/>
    <lineage>
        <taxon>Eukaryota</taxon>
        <taxon>Fungi</taxon>
        <taxon>Dikarya</taxon>
        <taxon>Basidiomycota</taxon>
        <taxon>Agaricomycotina</taxon>
        <taxon>Tremellomycetes</taxon>
        <taxon>Tremellales</taxon>
        <taxon>Trimorphomycetaceae</taxon>
        <taxon>Saitozyma</taxon>
    </lineage>
</organism>
<gene>
    <name evidence="1" type="ORF">EHS25_010055</name>
</gene>
<dbReference type="InterPro" id="IPR052058">
    <property type="entry name" value="Alcohol_O-acetyltransferase"/>
</dbReference>
<proteinExistence type="predicted"/>
<dbReference type="STRING" id="1890683.A0A427YII0"/>
<evidence type="ECO:0008006" key="3">
    <source>
        <dbReference type="Google" id="ProtNLM"/>
    </source>
</evidence>
<comment type="caution">
    <text evidence="1">The sequence shown here is derived from an EMBL/GenBank/DDBJ whole genome shotgun (WGS) entry which is preliminary data.</text>
</comment>
<keyword evidence="2" id="KW-1185">Reference proteome</keyword>
<dbReference type="PANTHER" id="PTHR28037:SF1">
    <property type="entry name" value="ALCOHOL O-ACETYLTRANSFERASE 1-RELATED"/>
    <property type="match status" value="1"/>
</dbReference>